<comment type="caution">
    <text evidence="2">The sequence shown here is derived from an EMBL/GenBank/DDBJ whole genome shotgun (WGS) entry which is preliminary data.</text>
</comment>
<protein>
    <submittedName>
        <fullName evidence="2">Uncharacterized protein</fullName>
    </submittedName>
</protein>
<evidence type="ECO:0000256" key="1">
    <source>
        <dbReference type="SAM" id="Phobius"/>
    </source>
</evidence>
<dbReference type="InterPro" id="IPR038555">
    <property type="entry name" value="Zincin_1_sf"/>
</dbReference>
<keyword evidence="1" id="KW-0812">Transmembrane</keyword>
<dbReference type="AlphaFoldDB" id="A0A932I1L1"/>
<dbReference type="Proteomes" id="UP000782312">
    <property type="component" value="Unassembled WGS sequence"/>
</dbReference>
<sequence>MSSILGDWDFLQPWWWEPILAPVLGLLALAGLAAVGAGLYFLAARTTRLQDYREALRGPEEEGDEPPLPEDVREIQRWMERELPEVSEEEIDEMEAILERSLAEDIHPDMRREIEKRGIPVRLMDLPTPETVKDVGYLPTAIWHPAMNAIEIYAALVKDECGRDRRAWRRLIGELLLHEMGHALGLGESEVKDFGV</sequence>
<reference evidence="2" key="1">
    <citation type="submission" date="2020-07" db="EMBL/GenBank/DDBJ databases">
        <title>Huge and variable diversity of episymbiotic CPR bacteria and DPANN archaea in groundwater ecosystems.</title>
        <authorList>
            <person name="He C.Y."/>
            <person name="Keren R."/>
            <person name="Whittaker M."/>
            <person name="Farag I.F."/>
            <person name="Doudna J."/>
            <person name="Cate J.H.D."/>
            <person name="Banfield J.F."/>
        </authorList>
    </citation>
    <scope>NUCLEOTIDE SEQUENCE</scope>
    <source>
        <strain evidence="2">NC_groundwater_763_Ag_S-0.2um_68_21</strain>
    </source>
</reference>
<organism evidence="2 3">
    <name type="scientific">Tectimicrobiota bacterium</name>
    <dbReference type="NCBI Taxonomy" id="2528274"/>
    <lineage>
        <taxon>Bacteria</taxon>
        <taxon>Pseudomonadati</taxon>
        <taxon>Nitrospinota/Tectimicrobiota group</taxon>
        <taxon>Candidatus Tectimicrobiota</taxon>
    </lineage>
</organism>
<dbReference type="Gene3D" id="3.30.2010.20">
    <property type="match status" value="1"/>
</dbReference>
<name>A0A932I1L1_UNCTE</name>
<evidence type="ECO:0000313" key="2">
    <source>
        <dbReference type="EMBL" id="MBI3129690.1"/>
    </source>
</evidence>
<evidence type="ECO:0000313" key="3">
    <source>
        <dbReference type="Proteomes" id="UP000782312"/>
    </source>
</evidence>
<dbReference type="SUPFAM" id="SSF55486">
    <property type="entry name" value="Metalloproteases ('zincins'), catalytic domain"/>
    <property type="match status" value="1"/>
</dbReference>
<accession>A0A932I1L1</accession>
<dbReference type="EMBL" id="JACPUR010000041">
    <property type="protein sequence ID" value="MBI3129690.1"/>
    <property type="molecule type" value="Genomic_DNA"/>
</dbReference>
<keyword evidence="1" id="KW-1133">Transmembrane helix</keyword>
<gene>
    <name evidence="2" type="ORF">HYZ11_18950</name>
</gene>
<keyword evidence="1" id="KW-0472">Membrane</keyword>
<proteinExistence type="predicted"/>
<feature type="transmembrane region" description="Helical" evidence="1">
    <location>
        <begin position="20"/>
        <end position="43"/>
    </location>
</feature>